<name>F9Y4P6_KETVW</name>
<dbReference type="KEGG" id="kvl:KVU_0764"/>
<evidence type="ECO:0000313" key="2">
    <source>
        <dbReference type="Proteomes" id="UP000000692"/>
    </source>
</evidence>
<dbReference type="EMBL" id="CP002018">
    <property type="protein sequence ID" value="AEM40603.1"/>
    <property type="molecule type" value="Genomic_DNA"/>
</dbReference>
<accession>F9Y4P6</accession>
<evidence type="ECO:0000313" key="1">
    <source>
        <dbReference type="EMBL" id="AEM40603.1"/>
    </source>
</evidence>
<dbReference type="Proteomes" id="UP000000692">
    <property type="component" value="Chromosome"/>
</dbReference>
<sequence>MNVRDIRASDIIMPGTHRGFRLRFSSGGNTVSAARNCR</sequence>
<keyword evidence="2" id="KW-1185">Reference proteome</keyword>
<reference evidence="1 2" key="1">
    <citation type="journal article" date="2011" name="J. Bacteriol.">
        <title>Complete genome sequence of the industrial strain Ketogulonicigenium vulgare WSH-001.</title>
        <authorList>
            <person name="Liu L."/>
            <person name="Li Y."/>
            <person name="Zhang J."/>
            <person name="Zhou Z."/>
            <person name="Liu J."/>
            <person name="Li X."/>
            <person name="Zhou J."/>
            <person name="Du G."/>
            <person name="Wang L."/>
            <person name="Chen J."/>
        </authorList>
    </citation>
    <scope>NUCLEOTIDE SEQUENCE [LARGE SCALE GENOMIC DNA]</scope>
    <source>
        <strain evidence="1 2">WSH-001</strain>
    </source>
</reference>
<dbReference type="HOGENOM" id="CLU_3328876_0_0_5"/>
<proteinExistence type="predicted"/>
<dbReference type="AlphaFoldDB" id="F9Y4P6"/>
<gene>
    <name evidence="1" type="ordered locus">KVU_0764</name>
</gene>
<protein>
    <submittedName>
        <fullName evidence="1">Uncharacterized protein</fullName>
    </submittedName>
</protein>
<organism evidence="1 2">
    <name type="scientific">Ketogulonicigenium vulgare (strain WSH-001)</name>
    <dbReference type="NCBI Taxonomy" id="759362"/>
    <lineage>
        <taxon>Bacteria</taxon>
        <taxon>Pseudomonadati</taxon>
        <taxon>Pseudomonadota</taxon>
        <taxon>Alphaproteobacteria</taxon>
        <taxon>Rhodobacterales</taxon>
        <taxon>Roseobacteraceae</taxon>
        <taxon>Ketogulonicigenium</taxon>
    </lineage>
</organism>